<proteinExistence type="predicted"/>
<dbReference type="GeneID" id="74897138"/>
<evidence type="ECO:0000256" key="1">
    <source>
        <dbReference type="SAM" id="MobiDB-lite"/>
    </source>
</evidence>
<dbReference type="Proteomes" id="UP000000560">
    <property type="component" value="Chromosome IV"/>
</dbReference>
<dbReference type="HOGENOM" id="CLU_3399385_0_0_1"/>
<feature type="region of interest" description="Disordered" evidence="1">
    <location>
        <begin position="1"/>
        <end position="22"/>
    </location>
</feature>
<reference evidence="3" key="2">
    <citation type="journal article" date="2009" name="Fungal Genet. Biol.">
        <title>The 2008 update of the Aspergillus nidulans genome annotation: a community effort.</title>
        <authorList>
            <person name="Wortman J.R."/>
            <person name="Gilsenan J.M."/>
            <person name="Joardar V."/>
            <person name="Deegan J."/>
            <person name="Clutterbuck J."/>
            <person name="Andersen M.R."/>
            <person name="Archer D."/>
            <person name="Bencina M."/>
            <person name="Braus G."/>
            <person name="Coutinho P."/>
            <person name="von Dohren H."/>
            <person name="Doonan J."/>
            <person name="Driessen A.J."/>
            <person name="Durek P."/>
            <person name="Espeso E."/>
            <person name="Fekete E."/>
            <person name="Flipphi M."/>
            <person name="Estrada C.G."/>
            <person name="Geysens S."/>
            <person name="Goldman G."/>
            <person name="de Groot P.W."/>
            <person name="Hansen K."/>
            <person name="Harris S.D."/>
            <person name="Heinekamp T."/>
            <person name="Helmstaedt K."/>
            <person name="Henrissat B."/>
            <person name="Hofmann G."/>
            <person name="Homan T."/>
            <person name="Horio T."/>
            <person name="Horiuchi H."/>
            <person name="James S."/>
            <person name="Jones M."/>
            <person name="Karaffa L."/>
            <person name="Karanyi Z."/>
            <person name="Kato M."/>
            <person name="Keller N."/>
            <person name="Kelly D.E."/>
            <person name="Kiel J.A."/>
            <person name="Kim J.M."/>
            <person name="van der Klei I.J."/>
            <person name="Klis F.M."/>
            <person name="Kovalchuk A."/>
            <person name="Krasevec N."/>
            <person name="Kubicek C.P."/>
            <person name="Liu B."/>
            <person name="Maccabe A."/>
            <person name="Meyer V."/>
            <person name="Mirabito P."/>
            <person name="Miskei M."/>
            <person name="Mos M."/>
            <person name="Mullins J."/>
            <person name="Nelson D.R."/>
            <person name="Nielsen J."/>
            <person name="Oakley B.R."/>
            <person name="Osmani S.A."/>
            <person name="Pakula T."/>
            <person name="Paszewski A."/>
            <person name="Paulsen I."/>
            <person name="Pilsyk S."/>
            <person name="Pocsi I."/>
            <person name="Punt P.J."/>
            <person name="Ram A.F."/>
            <person name="Ren Q."/>
            <person name="Robellet X."/>
            <person name="Robson G."/>
            <person name="Seiboth B."/>
            <person name="van Solingen P."/>
            <person name="Specht T."/>
            <person name="Sun J."/>
            <person name="Taheri-Talesh N."/>
            <person name="Takeshita N."/>
            <person name="Ussery D."/>
            <person name="vanKuyk P.A."/>
            <person name="Visser H."/>
            <person name="van de Vondervoort P.J."/>
            <person name="de Vries R.P."/>
            <person name="Walton J."/>
            <person name="Xiang X."/>
            <person name="Xiong Y."/>
            <person name="Zeng A.P."/>
            <person name="Brandt B.W."/>
            <person name="Cornell M.J."/>
            <person name="van den Hondel C.A."/>
            <person name="Visser J."/>
            <person name="Oliver S.G."/>
            <person name="Turner G."/>
        </authorList>
    </citation>
    <scope>GENOME REANNOTATION</scope>
    <source>
        <strain evidence="3">FGSC A4 / ATCC 38163 / CBS 112.46 / NRRL 194 / M139</strain>
    </source>
</reference>
<evidence type="ECO:0000313" key="2">
    <source>
        <dbReference type="EMBL" id="CBF80138.1"/>
    </source>
</evidence>
<dbReference type="EMBL" id="BN001304">
    <property type="protein sequence ID" value="CBF80138.1"/>
    <property type="molecule type" value="Genomic_DNA"/>
</dbReference>
<keyword evidence="3" id="KW-1185">Reference proteome</keyword>
<organism evidence="2 3">
    <name type="scientific">Emericella nidulans (strain FGSC A4 / ATCC 38163 / CBS 112.46 / NRRL 194 / M139)</name>
    <name type="common">Aspergillus nidulans</name>
    <dbReference type="NCBI Taxonomy" id="227321"/>
    <lineage>
        <taxon>Eukaryota</taxon>
        <taxon>Fungi</taxon>
        <taxon>Dikarya</taxon>
        <taxon>Ascomycota</taxon>
        <taxon>Pezizomycotina</taxon>
        <taxon>Eurotiomycetes</taxon>
        <taxon>Eurotiomycetidae</taxon>
        <taxon>Eurotiales</taxon>
        <taxon>Aspergillaceae</taxon>
        <taxon>Aspergillus</taxon>
        <taxon>Aspergillus subgen. Nidulantes</taxon>
    </lineage>
</organism>
<reference evidence="3" key="1">
    <citation type="journal article" date="2005" name="Nature">
        <title>Sequencing of Aspergillus nidulans and comparative analysis with A. fumigatus and A. oryzae.</title>
        <authorList>
            <person name="Galagan J.E."/>
            <person name="Calvo S.E."/>
            <person name="Cuomo C."/>
            <person name="Ma L.J."/>
            <person name="Wortman J.R."/>
            <person name="Batzoglou S."/>
            <person name="Lee S.I."/>
            <person name="Basturkmen M."/>
            <person name="Spevak C.C."/>
            <person name="Clutterbuck J."/>
            <person name="Kapitonov V."/>
            <person name="Jurka J."/>
            <person name="Scazzocchio C."/>
            <person name="Farman M."/>
            <person name="Butler J."/>
            <person name="Purcell S."/>
            <person name="Harris S."/>
            <person name="Braus G.H."/>
            <person name="Draht O."/>
            <person name="Busch S."/>
            <person name="D'Enfert C."/>
            <person name="Bouchier C."/>
            <person name="Goldman G.H."/>
            <person name="Bell-Pedersen D."/>
            <person name="Griffiths-Jones S."/>
            <person name="Doonan J.H."/>
            <person name="Yu J."/>
            <person name="Vienken K."/>
            <person name="Pain A."/>
            <person name="Freitag M."/>
            <person name="Selker E.U."/>
            <person name="Archer D.B."/>
            <person name="Penalva M.A."/>
            <person name="Oakley B.R."/>
            <person name="Momany M."/>
            <person name="Tanaka T."/>
            <person name="Kumagai T."/>
            <person name="Asai K."/>
            <person name="Machida M."/>
            <person name="Nierman W.C."/>
            <person name="Denning D.W."/>
            <person name="Caddick M."/>
            <person name="Hynes M."/>
            <person name="Paoletti M."/>
            <person name="Fischer R."/>
            <person name="Miller B."/>
            <person name="Dyer P."/>
            <person name="Sachs M.S."/>
            <person name="Osmani S.A."/>
            <person name="Birren B.W."/>
        </authorList>
    </citation>
    <scope>NUCLEOTIDE SEQUENCE [LARGE SCALE GENOMIC DNA]</scope>
    <source>
        <strain evidence="3">FGSC A4 / ATCC 38163 / CBS 112.46 / NRRL 194 / M139</strain>
    </source>
</reference>
<dbReference type="RefSeq" id="XP_050468048.1">
    <property type="nucleotide sequence ID" value="XM_050612094.1"/>
</dbReference>
<dbReference type="InParanoid" id="C8VDS4"/>
<accession>C8VDS4</accession>
<dbReference type="AlphaFoldDB" id="C8VDS4"/>
<protein>
    <submittedName>
        <fullName evidence="2">Uncharacterized protein</fullName>
    </submittedName>
</protein>
<gene>
    <name evidence="2" type="ORF">ANIA_11572</name>
</gene>
<sequence>MKAPSLSANAPVPVSMSESTSATWFAINSAK</sequence>
<evidence type="ECO:0000313" key="3">
    <source>
        <dbReference type="Proteomes" id="UP000000560"/>
    </source>
</evidence>
<dbReference type="KEGG" id="ani:ANIA_11572"/>
<name>C8VDS4_EMENI</name>